<dbReference type="HOGENOM" id="CLU_218051_0_0_6"/>
<gene>
    <name evidence="2" type="ORF">MBSD_2092</name>
</gene>
<protein>
    <submittedName>
        <fullName evidence="2">Uncharacterized protein</fullName>
    </submittedName>
</protein>
<dbReference type="EMBL" id="DF952381">
    <property type="protein sequence ID" value="GAN45543.1"/>
    <property type="molecule type" value="Genomic_DNA"/>
</dbReference>
<keyword evidence="1" id="KW-1133">Transmembrane helix</keyword>
<evidence type="ECO:0000313" key="2">
    <source>
        <dbReference type="EMBL" id="GAN45543.1"/>
    </source>
</evidence>
<keyword evidence="1" id="KW-0812">Transmembrane</keyword>
<dbReference type="RefSeq" id="WP_272898331.1">
    <property type="nucleotide sequence ID" value="NZ_DF970159.1"/>
</dbReference>
<sequence>MNRTPASHDPQARRAGVRRTVWIAAGVAVALFLLIILKGVTA</sequence>
<dbReference type="AlphaFoldDB" id="A0A0U1PC43"/>
<accession>A0A0U1PC43</accession>
<keyword evidence="1" id="KW-0472">Membrane</keyword>
<feature type="transmembrane region" description="Helical" evidence="1">
    <location>
        <begin position="21"/>
        <end position="40"/>
    </location>
</feature>
<reference evidence="2" key="1">
    <citation type="submission" date="2015-03" db="EMBL/GenBank/DDBJ databases">
        <title>Draft genome sequence of Mizugakiibacter sediminis skMP5.</title>
        <authorList>
            <person name="Watanabe T."/>
            <person name="Kojima H."/>
            <person name="Fukui M."/>
        </authorList>
    </citation>
    <scope>NUCLEOTIDE SEQUENCE</scope>
    <source>
        <strain evidence="2">SkMP5</strain>
    </source>
</reference>
<name>A0A0U1PC43_9GAMM</name>
<organism evidence="2">
    <name type="scientific">Mizugakiibacter sediminis</name>
    <dbReference type="NCBI Taxonomy" id="1475481"/>
    <lineage>
        <taxon>Bacteria</taxon>
        <taxon>Pseudomonadati</taxon>
        <taxon>Pseudomonadota</taxon>
        <taxon>Gammaproteobacteria</taxon>
        <taxon>Lysobacterales</taxon>
        <taxon>Rhodanobacteraceae</taxon>
        <taxon>Mizugakiibacter</taxon>
    </lineage>
</organism>
<evidence type="ECO:0000256" key="1">
    <source>
        <dbReference type="SAM" id="Phobius"/>
    </source>
</evidence>
<proteinExistence type="predicted"/>